<dbReference type="OrthoDB" id="2373987at2759"/>
<dbReference type="GO" id="GO:0007338">
    <property type="term" value="P:single fertilization"/>
    <property type="evidence" value="ECO:0007669"/>
    <property type="project" value="TreeGrafter"/>
</dbReference>
<sequence length="716" mass="84128">MDDDDVHREKNLSSSQQNTIFDFIYREDVDSLAKAIDKQPSLLTETSDNELGPLEFALFHGKSSSVDVLLTRKKCPLRDALFFAILLDDRPTMSRILDMSKKTEVHPIGRIFFPCYFTPIMMAAILERDYAYMLLRDTGHSLHSLRLAHCKCQLCLTDGWKDCGPSQLAVIHRHQSLALASESRLLCPGQRDPIQACFVLCNRLDWLIENYSSEEAFYLNIRDRVCDLMGKFADCCQTEDEIRMLFQRTMGKAIDCGNVLPRFDMAVTTYQREFLIESMSMQALHKLWMGSWIDWPYTNFFVRTYRVAMHTIFHPVACLLYLLTLNRFPKSFRNPCARYLSYFSAYMLFYTIAFIFTQHGQRDSHLRGWPKSLVGKVTLAYLYLFQLGSFTIICTDLKHMGMERFYYSWWRMLDLFQFFIFGWSFVALTYSTAYVGVDDGITLLPRSSWPSGDLNIQFEVLFSIGLALASMRVIYFWQTSQFFGPVLVSLFRTARYVLFYVFFMCLIMFAVAVGLSYLYQNYEGNVATDPITKEEMVQPKYLSNYIRTLAYLYWAWYGYMHPKMKLRLVVGHNQLNEPPVKHNLIETAGNLLTCLYHAIIIISAMHLMTSLLTAHAAYVIRTQRRDYRFIVCEIWNEYFQNCRTLPPPFCFFHLLFNYPVYYKKILSLDDSLKSYYSIWNAFQLPKWHSTSWNRKYEKLIQSLIHRVRTKNSREIL</sequence>
<dbReference type="InParanoid" id="A0A0V1ASM6"/>
<feature type="transmembrane region" description="Helical" evidence="4">
    <location>
        <begin position="337"/>
        <end position="357"/>
    </location>
</feature>
<feature type="transmembrane region" description="Helical" evidence="4">
    <location>
        <begin position="595"/>
        <end position="620"/>
    </location>
</feature>
<dbReference type="PANTHER" id="PTHR10117:SF50">
    <property type="entry name" value="ANK_REP_REGION DOMAIN-CONTAINING PROTEIN"/>
    <property type="match status" value="1"/>
</dbReference>
<organism evidence="5 6">
    <name type="scientific">Trichinella spiralis</name>
    <name type="common">Trichina worm</name>
    <dbReference type="NCBI Taxonomy" id="6334"/>
    <lineage>
        <taxon>Eukaryota</taxon>
        <taxon>Metazoa</taxon>
        <taxon>Ecdysozoa</taxon>
        <taxon>Nematoda</taxon>
        <taxon>Enoplea</taxon>
        <taxon>Dorylaimia</taxon>
        <taxon>Trichinellida</taxon>
        <taxon>Trichinellidae</taxon>
        <taxon>Trichinella</taxon>
    </lineage>
</organism>
<dbReference type="Proteomes" id="UP000054776">
    <property type="component" value="Unassembled WGS sequence"/>
</dbReference>
<dbReference type="GO" id="GO:0005886">
    <property type="term" value="C:plasma membrane"/>
    <property type="evidence" value="ECO:0007669"/>
    <property type="project" value="TreeGrafter"/>
</dbReference>
<accession>A0A0V1ASM6</accession>
<keyword evidence="5" id="KW-0675">Receptor</keyword>
<feature type="transmembrane region" description="Helical" evidence="4">
    <location>
        <begin position="307"/>
        <end position="325"/>
    </location>
</feature>
<dbReference type="GO" id="GO:0034703">
    <property type="term" value="C:cation channel complex"/>
    <property type="evidence" value="ECO:0007669"/>
    <property type="project" value="TreeGrafter"/>
</dbReference>
<evidence type="ECO:0000256" key="2">
    <source>
        <dbReference type="ARBA" id="ARBA00023065"/>
    </source>
</evidence>
<reference evidence="5 6" key="1">
    <citation type="submission" date="2015-01" db="EMBL/GenBank/DDBJ databases">
        <title>Evolution of Trichinella species and genotypes.</title>
        <authorList>
            <person name="Korhonen P.K."/>
            <person name="Edoardo P."/>
            <person name="Giuseppe L.R."/>
            <person name="Gasser R.B."/>
        </authorList>
    </citation>
    <scope>NUCLEOTIDE SEQUENCE [LARGE SCALE GENOMIC DNA]</scope>
    <source>
        <strain evidence="5">ISS3</strain>
    </source>
</reference>
<keyword evidence="3" id="KW-0407">Ion channel</keyword>
<evidence type="ECO:0000256" key="3">
    <source>
        <dbReference type="ARBA" id="ARBA00023303"/>
    </source>
</evidence>
<keyword evidence="6" id="KW-1185">Reference proteome</keyword>
<dbReference type="STRING" id="6334.A0A0V1ASM6"/>
<gene>
    <name evidence="5" type="primary">TRPC5</name>
    <name evidence="5" type="ORF">T01_4</name>
</gene>
<dbReference type="EMBL" id="JYDH01000241">
    <property type="protein sequence ID" value="KRY27642.1"/>
    <property type="molecule type" value="Genomic_DNA"/>
</dbReference>
<evidence type="ECO:0000256" key="4">
    <source>
        <dbReference type="SAM" id="Phobius"/>
    </source>
</evidence>
<evidence type="ECO:0000256" key="1">
    <source>
        <dbReference type="ARBA" id="ARBA00022448"/>
    </source>
</evidence>
<keyword evidence="2" id="KW-0406">Ion transport</keyword>
<evidence type="ECO:0000313" key="5">
    <source>
        <dbReference type="EMBL" id="KRY27642.1"/>
    </source>
</evidence>
<comment type="caution">
    <text evidence="5">The sequence shown here is derived from an EMBL/GenBank/DDBJ whole genome shotgun (WGS) entry which is preliminary data.</text>
</comment>
<dbReference type="PANTHER" id="PTHR10117">
    <property type="entry name" value="TRANSIENT RECEPTOR POTENTIAL CHANNEL"/>
    <property type="match status" value="1"/>
</dbReference>
<feature type="transmembrane region" description="Helical" evidence="4">
    <location>
        <begin position="377"/>
        <end position="394"/>
    </location>
</feature>
<dbReference type="FunCoup" id="A0A0V1ASM6">
    <property type="interactions" value="27"/>
</dbReference>
<feature type="transmembrane region" description="Helical" evidence="4">
    <location>
        <begin position="415"/>
        <end position="436"/>
    </location>
</feature>
<dbReference type="AlphaFoldDB" id="A0A0V1ASM6"/>
<proteinExistence type="predicted"/>
<protein>
    <submittedName>
        <fullName evidence="5">Short transient receptor potential channel 5</fullName>
    </submittedName>
</protein>
<feature type="transmembrane region" description="Helical" evidence="4">
    <location>
        <begin position="456"/>
        <end position="477"/>
    </location>
</feature>
<feature type="transmembrane region" description="Helical" evidence="4">
    <location>
        <begin position="497"/>
        <end position="519"/>
    </location>
</feature>
<keyword evidence="4" id="KW-1133">Transmembrane helix</keyword>
<keyword evidence="1" id="KW-0813">Transport</keyword>
<dbReference type="GO" id="GO:0015279">
    <property type="term" value="F:store-operated calcium channel activity"/>
    <property type="evidence" value="ECO:0007669"/>
    <property type="project" value="TreeGrafter"/>
</dbReference>
<keyword evidence="4" id="KW-0812">Transmembrane</keyword>
<evidence type="ECO:0000313" key="6">
    <source>
        <dbReference type="Proteomes" id="UP000054776"/>
    </source>
</evidence>
<dbReference type="InterPro" id="IPR002153">
    <property type="entry name" value="TRPC_channel"/>
</dbReference>
<name>A0A0V1ASM6_TRISP</name>
<dbReference type="GO" id="GO:0051480">
    <property type="term" value="P:regulation of cytosolic calcium ion concentration"/>
    <property type="evidence" value="ECO:0007669"/>
    <property type="project" value="TreeGrafter"/>
</dbReference>
<keyword evidence="4" id="KW-0472">Membrane</keyword>
<dbReference type="GO" id="GO:0070679">
    <property type="term" value="F:inositol 1,4,5 trisphosphate binding"/>
    <property type="evidence" value="ECO:0007669"/>
    <property type="project" value="TreeGrafter"/>
</dbReference>